<accession>A0A545SM47</accession>
<name>A0A545SM47_9RHOB</name>
<evidence type="ECO:0000259" key="1">
    <source>
        <dbReference type="SMART" id="SM00953"/>
    </source>
</evidence>
<organism evidence="2 3">
    <name type="scientific">Aliiroseovarius halocynthiae</name>
    <dbReference type="NCBI Taxonomy" id="985055"/>
    <lineage>
        <taxon>Bacteria</taxon>
        <taxon>Pseudomonadati</taxon>
        <taxon>Pseudomonadota</taxon>
        <taxon>Alphaproteobacteria</taxon>
        <taxon>Rhodobacterales</taxon>
        <taxon>Paracoccaceae</taxon>
        <taxon>Aliiroseovarius</taxon>
    </lineage>
</organism>
<evidence type="ECO:0000313" key="2">
    <source>
        <dbReference type="EMBL" id="TQV66049.1"/>
    </source>
</evidence>
<proteinExistence type="predicted"/>
<dbReference type="EMBL" id="VICH01000012">
    <property type="protein sequence ID" value="TQV66049.1"/>
    <property type="molecule type" value="Genomic_DNA"/>
</dbReference>
<dbReference type="RefSeq" id="WP_142854660.1">
    <property type="nucleotide sequence ID" value="NZ_FXWW01000007.1"/>
</dbReference>
<comment type="caution">
    <text evidence="2">The sequence shown here is derived from an EMBL/GenBank/DDBJ whole genome shotgun (WGS) entry which is preliminary data.</text>
</comment>
<dbReference type="InterPro" id="IPR014914">
    <property type="entry name" value="RES_dom"/>
</dbReference>
<dbReference type="AlphaFoldDB" id="A0A545SM47"/>
<protein>
    <submittedName>
        <fullName evidence="2">RES domain-containing protein</fullName>
    </submittedName>
</protein>
<dbReference type="SMART" id="SM00953">
    <property type="entry name" value="RES"/>
    <property type="match status" value="1"/>
</dbReference>
<feature type="domain" description="RES" evidence="1">
    <location>
        <begin position="23"/>
        <end position="159"/>
    </location>
</feature>
<dbReference type="OrthoDB" id="648213at2"/>
<sequence>MTDLLSVTLNGLFWRSTFLGHEDRILAPASAPFGRWHTEGQKALYLSGTPEGCRVALNVYLRKDDPERGIYPLRVINAQVADLRDPETRAAYSAPLDEIHARWADLRAEGLNSPTWRVSDRARAAGLDGILTPSRSRPDLTHLTLFQWNSAGAAQVAQAGAPLPFHNES</sequence>
<gene>
    <name evidence="2" type="ORF">FIL88_14865</name>
</gene>
<evidence type="ECO:0000313" key="3">
    <source>
        <dbReference type="Proteomes" id="UP000315816"/>
    </source>
</evidence>
<reference evidence="2 3" key="1">
    <citation type="submission" date="2019-06" db="EMBL/GenBank/DDBJ databases">
        <title>A novel species of marine bacteria.</title>
        <authorList>
            <person name="Wang Y."/>
        </authorList>
    </citation>
    <scope>NUCLEOTIDE SEQUENCE [LARGE SCALE GENOMIC DNA]</scope>
    <source>
        <strain evidence="2 3">MA1-10</strain>
    </source>
</reference>
<dbReference type="Proteomes" id="UP000315816">
    <property type="component" value="Unassembled WGS sequence"/>
</dbReference>
<dbReference type="Pfam" id="PF08808">
    <property type="entry name" value="RES"/>
    <property type="match status" value="1"/>
</dbReference>
<keyword evidence="3" id="KW-1185">Reference proteome</keyword>